<organism evidence="2 3">
    <name type="scientific">Humidesulfovibrio mexicanus</name>
    <dbReference type="NCBI Taxonomy" id="147047"/>
    <lineage>
        <taxon>Bacteria</taxon>
        <taxon>Pseudomonadati</taxon>
        <taxon>Thermodesulfobacteriota</taxon>
        <taxon>Desulfovibrionia</taxon>
        <taxon>Desulfovibrionales</taxon>
        <taxon>Desulfovibrionaceae</taxon>
        <taxon>Humidesulfovibrio</taxon>
    </lineage>
</organism>
<keyword evidence="3" id="KW-1185">Reference proteome</keyword>
<sequence length="256" mass="27396">MPEAPPPTRNPGTARALTGAGLAALAAGLLAGLVLFLPWDTVWDQLLRRWAEGLRPARISWQSVDRAGPLGFRVNGFVAEGPGWPVSPRAQWLEVRLGVSPLLTIRANTGGRDMRLVLLDTGDFDLDGAANLACLGRLDILGSVDLRAEGRFLRGKDALEKGFIELRGKALQLPGGLWLGDAALALEYREGALRIRSFSLREPVQVRAEGTAAVRRGALLASPYTVSGEILRGRDSVSFQAQGVLGDFLGDTALPE</sequence>
<evidence type="ECO:0008006" key="4">
    <source>
        <dbReference type="Google" id="ProtNLM"/>
    </source>
</evidence>
<evidence type="ECO:0000256" key="1">
    <source>
        <dbReference type="SAM" id="Phobius"/>
    </source>
</evidence>
<name>A0A239BTP7_9BACT</name>
<protein>
    <recommendedName>
        <fullName evidence="4">Type II secretion system protein N</fullName>
    </recommendedName>
</protein>
<dbReference type="OrthoDB" id="5453964at2"/>
<dbReference type="EMBL" id="FZOC01000006">
    <property type="protein sequence ID" value="SNS11039.1"/>
    <property type="molecule type" value="Genomic_DNA"/>
</dbReference>
<keyword evidence="1" id="KW-0812">Transmembrane</keyword>
<reference evidence="2 3" key="1">
    <citation type="submission" date="2017-06" db="EMBL/GenBank/DDBJ databases">
        <authorList>
            <person name="Kim H.J."/>
            <person name="Triplett B.A."/>
        </authorList>
    </citation>
    <scope>NUCLEOTIDE SEQUENCE [LARGE SCALE GENOMIC DNA]</scope>
    <source>
        <strain evidence="2 3">DSM 13116</strain>
    </source>
</reference>
<feature type="transmembrane region" description="Helical" evidence="1">
    <location>
        <begin position="20"/>
        <end position="39"/>
    </location>
</feature>
<gene>
    <name evidence="2" type="ORF">SAMN04488503_2783</name>
</gene>
<accession>A0A239BTP7</accession>
<keyword evidence="1" id="KW-1133">Transmembrane helix</keyword>
<evidence type="ECO:0000313" key="3">
    <source>
        <dbReference type="Proteomes" id="UP000198324"/>
    </source>
</evidence>
<dbReference type="RefSeq" id="WP_089274984.1">
    <property type="nucleotide sequence ID" value="NZ_FZOC01000006.1"/>
</dbReference>
<proteinExistence type="predicted"/>
<dbReference type="AlphaFoldDB" id="A0A239BTP7"/>
<dbReference type="Proteomes" id="UP000198324">
    <property type="component" value="Unassembled WGS sequence"/>
</dbReference>
<keyword evidence="1" id="KW-0472">Membrane</keyword>
<evidence type="ECO:0000313" key="2">
    <source>
        <dbReference type="EMBL" id="SNS11039.1"/>
    </source>
</evidence>